<keyword evidence="6" id="KW-1185">Reference proteome</keyword>
<proteinExistence type="predicted"/>
<evidence type="ECO:0000256" key="3">
    <source>
        <dbReference type="ARBA" id="ARBA00023163"/>
    </source>
</evidence>
<evidence type="ECO:0000256" key="1">
    <source>
        <dbReference type="ARBA" id="ARBA00023015"/>
    </source>
</evidence>
<evidence type="ECO:0000313" key="6">
    <source>
        <dbReference type="Proteomes" id="UP000460221"/>
    </source>
</evidence>
<evidence type="ECO:0000313" key="5">
    <source>
        <dbReference type="EMBL" id="MTD15726.1"/>
    </source>
</evidence>
<evidence type="ECO:0000256" key="2">
    <source>
        <dbReference type="ARBA" id="ARBA00023125"/>
    </source>
</evidence>
<dbReference type="GO" id="GO:0043565">
    <property type="term" value="F:sequence-specific DNA binding"/>
    <property type="evidence" value="ECO:0007669"/>
    <property type="project" value="InterPro"/>
</dbReference>
<dbReference type="GO" id="GO:0003700">
    <property type="term" value="F:DNA-binding transcription factor activity"/>
    <property type="evidence" value="ECO:0007669"/>
    <property type="project" value="InterPro"/>
</dbReference>
<dbReference type="Proteomes" id="UP000460221">
    <property type="component" value="Unassembled WGS sequence"/>
</dbReference>
<dbReference type="RefSeq" id="WP_322098075.1">
    <property type="nucleotide sequence ID" value="NZ_WLYK01000007.1"/>
</dbReference>
<dbReference type="PROSITE" id="PS01124">
    <property type="entry name" value="HTH_ARAC_FAMILY_2"/>
    <property type="match status" value="1"/>
</dbReference>
<dbReference type="Gene3D" id="1.10.10.60">
    <property type="entry name" value="Homeodomain-like"/>
    <property type="match status" value="1"/>
</dbReference>
<dbReference type="PANTHER" id="PTHR46796:SF15">
    <property type="entry name" value="BLL1074 PROTEIN"/>
    <property type="match status" value="1"/>
</dbReference>
<dbReference type="EMBL" id="WLYK01000007">
    <property type="protein sequence ID" value="MTD15726.1"/>
    <property type="molecule type" value="Genomic_DNA"/>
</dbReference>
<dbReference type="Pfam" id="PF12833">
    <property type="entry name" value="HTH_18"/>
    <property type="match status" value="1"/>
</dbReference>
<evidence type="ECO:0000259" key="4">
    <source>
        <dbReference type="PROSITE" id="PS01124"/>
    </source>
</evidence>
<dbReference type="InterPro" id="IPR046532">
    <property type="entry name" value="DUF6597"/>
</dbReference>
<sequence length="221" mass="23695">MYLERPSRIPGAVRWSRTAGAPGQARVLPDGCMDLMMVGDVLKVAGPDLSAQVTPLASDEEYLALRLPPGTAPGALGVPASALRDARVPLADLWPASRVRRLRDRLLAGDPYEVLESLVPPTTPWIVHTRRVMAGGGSVGALADDLGWSPRQLLRESDRVFGYGPRVLARILRFRRAVRLGTADGAPALADLARSAGYSDQAHLSREVKQFAGVTPSTLFA</sequence>
<keyword evidence="1" id="KW-0805">Transcription regulation</keyword>
<dbReference type="InterPro" id="IPR050204">
    <property type="entry name" value="AraC_XylS_family_regulators"/>
</dbReference>
<name>A0A7K1FNK8_9ACTN</name>
<feature type="domain" description="HTH araC/xylS-type" evidence="4">
    <location>
        <begin position="138"/>
        <end position="221"/>
    </location>
</feature>
<dbReference type="AlphaFoldDB" id="A0A7K1FNK8"/>
<accession>A0A7K1FNK8</accession>
<reference evidence="5 6" key="1">
    <citation type="submission" date="2019-11" db="EMBL/GenBank/DDBJ databases">
        <authorList>
            <person name="Jiang L.-Q."/>
        </authorList>
    </citation>
    <scope>NUCLEOTIDE SEQUENCE [LARGE SCALE GENOMIC DNA]</scope>
    <source>
        <strain evidence="5 6">YIM 132087</strain>
    </source>
</reference>
<protein>
    <submittedName>
        <fullName evidence="5">Helix-turn-helix domain-containing protein</fullName>
    </submittedName>
</protein>
<keyword evidence="2" id="KW-0238">DNA-binding</keyword>
<organism evidence="5 6">
    <name type="scientific">Nakamurella alba</name>
    <dbReference type="NCBI Taxonomy" id="2665158"/>
    <lineage>
        <taxon>Bacteria</taxon>
        <taxon>Bacillati</taxon>
        <taxon>Actinomycetota</taxon>
        <taxon>Actinomycetes</taxon>
        <taxon>Nakamurellales</taxon>
        <taxon>Nakamurellaceae</taxon>
        <taxon>Nakamurella</taxon>
    </lineage>
</organism>
<dbReference type="InterPro" id="IPR018060">
    <property type="entry name" value="HTH_AraC"/>
</dbReference>
<keyword evidence="3" id="KW-0804">Transcription</keyword>
<gene>
    <name evidence="5" type="ORF">GIS00_17470</name>
</gene>
<comment type="caution">
    <text evidence="5">The sequence shown here is derived from an EMBL/GenBank/DDBJ whole genome shotgun (WGS) entry which is preliminary data.</text>
</comment>
<dbReference type="SMART" id="SM00342">
    <property type="entry name" value="HTH_ARAC"/>
    <property type="match status" value="1"/>
</dbReference>
<dbReference type="Pfam" id="PF20240">
    <property type="entry name" value="DUF6597"/>
    <property type="match status" value="1"/>
</dbReference>
<dbReference type="PANTHER" id="PTHR46796">
    <property type="entry name" value="HTH-TYPE TRANSCRIPTIONAL ACTIVATOR RHAS-RELATED"/>
    <property type="match status" value="1"/>
</dbReference>